<dbReference type="PANTHER" id="PTHR47540:SF2">
    <property type="entry name" value="ZN(II)2CYS6 TRANSCRIPTION FACTOR (EUROFUNG)"/>
    <property type="match status" value="1"/>
</dbReference>
<feature type="domain" description="Zn(2)-C6 fungal-type" evidence="7">
    <location>
        <begin position="28"/>
        <end position="57"/>
    </location>
</feature>
<evidence type="ECO:0000256" key="2">
    <source>
        <dbReference type="ARBA" id="ARBA00023015"/>
    </source>
</evidence>
<accession>A0A6A5RSL3</accession>
<dbReference type="SMART" id="SM00066">
    <property type="entry name" value="GAL4"/>
    <property type="match status" value="1"/>
</dbReference>
<dbReference type="GO" id="GO:0043565">
    <property type="term" value="F:sequence-specific DNA binding"/>
    <property type="evidence" value="ECO:0007669"/>
    <property type="project" value="TreeGrafter"/>
</dbReference>
<dbReference type="Gene3D" id="4.10.240.10">
    <property type="entry name" value="Zn(2)-C6 fungal-type DNA-binding domain"/>
    <property type="match status" value="1"/>
</dbReference>
<proteinExistence type="predicted"/>
<keyword evidence="5" id="KW-0539">Nucleus</keyword>
<dbReference type="OrthoDB" id="3794465at2759"/>
<evidence type="ECO:0000256" key="5">
    <source>
        <dbReference type="ARBA" id="ARBA00023242"/>
    </source>
</evidence>
<evidence type="ECO:0000256" key="6">
    <source>
        <dbReference type="SAM" id="MobiDB-lite"/>
    </source>
</evidence>
<evidence type="ECO:0000313" key="8">
    <source>
        <dbReference type="EMBL" id="KAF1930423.1"/>
    </source>
</evidence>
<evidence type="ECO:0000256" key="3">
    <source>
        <dbReference type="ARBA" id="ARBA00023125"/>
    </source>
</evidence>
<protein>
    <recommendedName>
        <fullName evidence="7">Zn(2)-C6 fungal-type domain-containing protein</fullName>
    </recommendedName>
</protein>
<dbReference type="AlphaFoldDB" id="A0A6A5RSL3"/>
<organism evidence="8 9">
    <name type="scientific">Didymella exigua CBS 183.55</name>
    <dbReference type="NCBI Taxonomy" id="1150837"/>
    <lineage>
        <taxon>Eukaryota</taxon>
        <taxon>Fungi</taxon>
        <taxon>Dikarya</taxon>
        <taxon>Ascomycota</taxon>
        <taxon>Pezizomycotina</taxon>
        <taxon>Dothideomycetes</taxon>
        <taxon>Pleosporomycetidae</taxon>
        <taxon>Pleosporales</taxon>
        <taxon>Pleosporineae</taxon>
        <taxon>Didymellaceae</taxon>
        <taxon>Didymella</taxon>
    </lineage>
</organism>
<dbReference type="InterPro" id="IPR001138">
    <property type="entry name" value="Zn2Cys6_DnaBD"/>
</dbReference>
<comment type="subcellular location">
    <subcellularLocation>
        <location evidence="1">Nucleus</location>
    </subcellularLocation>
</comment>
<feature type="region of interest" description="Disordered" evidence="6">
    <location>
        <begin position="1"/>
        <end position="28"/>
    </location>
</feature>
<keyword evidence="4" id="KW-0804">Transcription</keyword>
<keyword evidence="9" id="KW-1185">Reference proteome</keyword>
<dbReference type="Proteomes" id="UP000800082">
    <property type="component" value="Unassembled WGS sequence"/>
</dbReference>
<dbReference type="GO" id="GO:0000981">
    <property type="term" value="F:DNA-binding transcription factor activity, RNA polymerase II-specific"/>
    <property type="evidence" value="ECO:0007669"/>
    <property type="project" value="InterPro"/>
</dbReference>
<reference evidence="8" key="1">
    <citation type="journal article" date="2020" name="Stud. Mycol.">
        <title>101 Dothideomycetes genomes: a test case for predicting lifestyles and emergence of pathogens.</title>
        <authorList>
            <person name="Haridas S."/>
            <person name="Albert R."/>
            <person name="Binder M."/>
            <person name="Bloem J."/>
            <person name="Labutti K."/>
            <person name="Salamov A."/>
            <person name="Andreopoulos B."/>
            <person name="Baker S."/>
            <person name="Barry K."/>
            <person name="Bills G."/>
            <person name="Bluhm B."/>
            <person name="Cannon C."/>
            <person name="Castanera R."/>
            <person name="Culley D."/>
            <person name="Daum C."/>
            <person name="Ezra D."/>
            <person name="Gonzalez J."/>
            <person name="Henrissat B."/>
            <person name="Kuo A."/>
            <person name="Liang C."/>
            <person name="Lipzen A."/>
            <person name="Lutzoni F."/>
            <person name="Magnuson J."/>
            <person name="Mondo S."/>
            <person name="Nolan M."/>
            <person name="Ohm R."/>
            <person name="Pangilinan J."/>
            <person name="Park H.-J."/>
            <person name="Ramirez L."/>
            <person name="Alfaro M."/>
            <person name="Sun H."/>
            <person name="Tritt A."/>
            <person name="Yoshinaga Y."/>
            <person name="Zwiers L.-H."/>
            <person name="Turgeon B."/>
            <person name="Goodwin S."/>
            <person name="Spatafora J."/>
            <person name="Crous P."/>
            <person name="Grigoriev I."/>
        </authorList>
    </citation>
    <scope>NUCLEOTIDE SEQUENCE</scope>
    <source>
        <strain evidence="8">CBS 183.55</strain>
    </source>
</reference>
<feature type="compositionally biased region" description="Polar residues" evidence="6">
    <location>
        <begin position="1"/>
        <end position="22"/>
    </location>
</feature>
<dbReference type="InterPro" id="IPR051711">
    <property type="entry name" value="Stress_Response_Reg"/>
</dbReference>
<dbReference type="PROSITE" id="PS50048">
    <property type="entry name" value="ZN2_CY6_FUNGAL_2"/>
    <property type="match status" value="1"/>
</dbReference>
<dbReference type="RefSeq" id="XP_033450671.1">
    <property type="nucleotide sequence ID" value="XM_033591890.1"/>
</dbReference>
<dbReference type="EMBL" id="ML978963">
    <property type="protein sequence ID" value="KAF1930423.1"/>
    <property type="molecule type" value="Genomic_DNA"/>
</dbReference>
<evidence type="ECO:0000313" key="9">
    <source>
        <dbReference type="Proteomes" id="UP000800082"/>
    </source>
</evidence>
<evidence type="ECO:0000256" key="1">
    <source>
        <dbReference type="ARBA" id="ARBA00004123"/>
    </source>
</evidence>
<dbReference type="PANTHER" id="PTHR47540">
    <property type="entry name" value="THIAMINE REPRESSIBLE GENES REGULATORY PROTEIN THI5"/>
    <property type="match status" value="1"/>
</dbReference>
<dbReference type="SUPFAM" id="SSF57701">
    <property type="entry name" value="Zn2/Cys6 DNA-binding domain"/>
    <property type="match status" value="1"/>
</dbReference>
<gene>
    <name evidence="8" type="ORF">M421DRAFT_418748</name>
</gene>
<dbReference type="PROSITE" id="PS00463">
    <property type="entry name" value="ZN2_CY6_FUNGAL_1"/>
    <property type="match status" value="1"/>
</dbReference>
<dbReference type="InterPro" id="IPR036864">
    <property type="entry name" value="Zn2-C6_fun-type_DNA-bd_sf"/>
</dbReference>
<keyword evidence="2" id="KW-0805">Transcription regulation</keyword>
<dbReference type="CDD" id="cd00067">
    <property type="entry name" value="GAL4"/>
    <property type="match status" value="1"/>
</dbReference>
<evidence type="ECO:0000259" key="7">
    <source>
        <dbReference type="PROSITE" id="PS50048"/>
    </source>
</evidence>
<dbReference type="GO" id="GO:0008270">
    <property type="term" value="F:zinc ion binding"/>
    <property type="evidence" value="ECO:0007669"/>
    <property type="project" value="InterPro"/>
</dbReference>
<dbReference type="GO" id="GO:0045944">
    <property type="term" value="P:positive regulation of transcription by RNA polymerase II"/>
    <property type="evidence" value="ECO:0007669"/>
    <property type="project" value="TreeGrafter"/>
</dbReference>
<evidence type="ECO:0000256" key="4">
    <source>
        <dbReference type="ARBA" id="ARBA00023163"/>
    </source>
</evidence>
<name>A0A6A5RSL3_9PLEO</name>
<sequence length="179" mass="19480">MSTPATPNGSTRNAGSVTSGRISKNPKACEECHRRKQKCDGRTPCSVCTRRNSRCSYRSYIRQRVGRASLTNRDAQVTHNTDEPCDHGIRGAVIAPSTGDRGPALDGLPRSMPPRLAIFNNIRATQNTSRGRTELFYGASSPFSVLQHLDAHLPMQGTPAVYPSPDGEEVQNGDRSIKS</sequence>
<dbReference type="GO" id="GO:0005634">
    <property type="term" value="C:nucleus"/>
    <property type="evidence" value="ECO:0007669"/>
    <property type="project" value="UniProtKB-SubCell"/>
</dbReference>
<keyword evidence="3" id="KW-0238">DNA-binding</keyword>
<feature type="region of interest" description="Disordered" evidence="6">
    <location>
        <begin position="156"/>
        <end position="179"/>
    </location>
</feature>
<dbReference type="Pfam" id="PF00172">
    <property type="entry name" value="Zn_clus"/>
    <property type="match status" value="1"/>
</dbReference>
<dbReference type="GeneID" id="54349558"/>